<evidence type="ECO:0000313" key="1">
    <source>
        <dbReference type="EMBL" id="KYF54614.1"/>
    </source>
</evidence>
<dbReference type="Proteomes" id="UP000075604">
    <property type="component" value="Unassembled WGS sequence"/>
</dbReference>
<reference evidence="1 2" key="1">
    <citation type="submission" date="2014-02" db="EMBL/GenBank/DDBJ databases">
        <title>The small core and large imbalanced accessory genome model reveals a collaborative survival strategy of Sorangium cellulosum strains in nature.</title>
        <authorList>
            <person name="Han K."/>
            <person name="Peng R."/>
            <person name="Blom J."/>
            <person name="Li Y.-Z."/>
        </authorList>
    </citation>
    <scope>NUCLEOTIDE SEQUENCE [LARGE SCALE GENOMIC DNA]</scope>
    <source>
        <strain evidence="1 2">So0157-18</strain>
    </source>
</reference>
<dbReference type="EMBL" id="JELX01002675">
    <property type="protein sequence ID" value="KYF54614.1"/>
    <property type="molecule type" value="Genomic_DNA"/>
</dbReference>
<name>A0A150PG31_SORCE</name>
<gene>
    <name evidence="1" type="ORF">BE04_16045</name>
</gene>
<organism evidence="1 2">
    <name type="scientific">Sorangium cellulosum</name>
    <name type="common">Polyangium cellulosum</name>
    <dbReference type="NCBI Taxonomy" id="56"/>
    <lineage>
        <taxon>Bacteria</taxon>
        <taxon>Pseudomonadati</taxon>
        <taxon>Myxococcota</taxon>
        <taxon>Polyangia</taxon>
        <taxon>Polyangiales</taxon>
        <taxon>Polyangiaceae</taxon>
        <taxon>Sorangium</taxon>
    </lineage>
</organism>
<protein>
    <submittedName>
        <fullName evidence="1">Uncharacterized protein</fullName>
    </submittedName>
</protein>
<accession>A0A150PG31</accession>
<comment type="caution">
    <text evidence="1">The sequence shown here is derived from an EMBL/GenBank/DDBJ whole genome shotgun (WGS) entry which is preliminary data.</text>
</comment>
<proteinExistence type="predicted"/>
<dbReference type="AlphaFoldDB" id="A0A150PG31"/>
<evidence type="ECO:0000313" key="2">
    <source>
        <dbReference type="Proteomes" id="UP000075604"/>
    </source>
</evidence>
<sequence length="309" mass="32995">MATIEEITTEVVPRDTVVELKGVVAMSRKFFIDDTNSGDCLWGVFLSSPGLEETAANSGILAVSRSKATTDGNGEAVCPSLESASPGDPFPDDVAPGDVLDVVGETTYFSSSSCRDACGDLTCDSASEPPENASNCRQDCGTSPELIPQSAIGQFQIDWIKSAMRTGRVEVPKPHVLTADEVAKLSSPTETPFHHEWGGVKVRLDGSLSPVLRTNTMGEQTVVGSYGNIHVENGTEGGLVQVGNKVYYIGGAQSACHQGPVYSDVNVMFNRVDGFIYKNFCIWSLQLTNKCTDIDPPSEDCVEDNLVCP</sequence>